<dbReference type="EMBL" id="ACXU01000011">
    <property type="protein sequence ID" value="EEU12739.1"/>
    <property type="molecule type" value="Genomic_DNA"/>
</dbReference>
<feature type="domain" description="HTH cro/C1-type" evidence="5">
    <location>
        <begin position="10"/>
        <end position="57"/>
    </location>
</feature>
<dbReference type="Proteomes" id="UP000003821">
    <property type="component" value="Unassembled WGS sequence"/>
</dbReference>
<dbReference type="CDD" id="cd06267">
    <property type="entry name" value="PBP1_LacI_sugar_binding-like"/>
    <property type="match status" value="1"/>
</dbReference>
<evidence type="ECO:0000256" key="3">
    <source>
        <dbReference type="ARBA" id="ARBA00023163"/>
    </source>
</evidence>
<dbReference type="PRINTS" id="PR00036">
    <property type="entry name" value="HTHLACI"/>
</dbReference>
<evidence type="ECO:0000259" key="4">
    <source>
        <dbReference type="PROSITE" id="PS50932"/>
    </source>
</evidence>
<protein>
    <submittedName>
        <fullName evidence="6">Transcriptional regulator, LacI family</fullName>
    </submittedName>
</protein>
<reference evidence="6 7" key="1">
    <citation type="submission" date="2009-08" db="EMBL/GenBank/DDBJ databases">
        <authorList>
            <person name="Muzny D."/>
            <person name="Qin X."/>
            <person name="Deng J."/>
            <person name="Jiang H."/>
            <person name="Liu Y."/>
            <person name="Qu J."/>
            <person name="Song X.-Z."/>
            <person name="Zhang L."/>
            <person name="Thornton R."/>
            <person name="Coyle M."/>
            <person name="Francisco L."/>
            <person name="Jackson L."/>
            <person name="Javaid M."/>
            <person name="Korchina V."/>
            <person name="Kovar C."/>
            <person name="Mata R."/>
            <person name="Mathew T."/>
            <person name="Ngo R."/>
            <person name="Nguyen L."/>
            <person name="Nguyen N."/>
            <person name="Okwuonu G."/>
            <person name="Ongeri F."/>
            <person name="Pham C."/>
            <person name="Simmons D."/>
            <person name="Wilczek-Boney K."/>
            <person name="Hale W."/>
            <person name="Jakkamsetti A."/>
            <person name="Pham P."/>
            <person name="Ruth R."/>
            <person name="San Lucas F."/>
            <person name="Warren J."/>
            <person name="Zhang J."/>
            <person name="Zhao Z."/>
            <person name="Zhou C."/>
            <person name="Zhu D."/>
            <person name="Lee S."/>
            <person name="Bess C."/>
            <person name="Blankenburg K."/>
            <person name="Forbes L."/>
            <person name="Fu Q."/>
            <person name="Gubbala S."/>
            <person name="Hirani K."/>
            <person name="Jayaseelan J.C."/>
            <person name="Lara F."/>
            <person name="Munidasa M."/>
            <person name="Palculict T."/>
            <person name="Patil S."/>
            <person name="Pu L.-L."/>
            <person name="Saada N."/>
            <person name="Tang L."/>
            <person name="Weissenberger G."/>
            <person name="Zhu Y."/>
            <person name="Hemphill L."/>
            <person name="Shang Y."/>
            <person name="Youmans B."/>
            <person name="Ayvaz T."/>
            <person name="Ross M."/>
            <person name="Santibanez J."/>
            <person name="Aqrawi P."/>
            <person name="Gross S."/>
            <person name="Joshi V."/>
            <person name="Fowler G."/>
            <person name="Nazareth L."/>
            <person name="Reid J."/>
            <person name="Worley K."/>
            <person name="Petrosino J."/>
            <person name="Highlander S."/>
            <person name="Gibbs R."/>
            <person name="Gibbs R."/>
        </authorList>
    </citation>
    <scope>NUCLEOTIDE SEQUENCE [LARGE SCALE GENOMIC DNA]</scope>
    <source>
        <strain evidence="6 7">ATCC 51170</strain>
    </source>
</reference>
<gene>
    <name evidence="6" type="primary">regA</name>
    <name evidence="6" type="ORF">HMPREF0078_0710</name>
</gene>
<dbReference type="CDD" id="cd01392">
    <property type="entry name" value="HTH_LacI"/>
    <property type="match status" value="1"/>
</dbReference>
<dbReference type="InterPro" id="IPR010982">
    <property type="entry name" value="Lambda_DNA-bd_dom_sf"/>
</dbReference>
<dbReference type="InterPro" id="IPR046335">
    <property type="entry name" value="LacI/GalR-like_sensor"/>
</dbReference>
<dbReference type="eggNOG" id="COG1609">
    <property type="taxonomic scope" value="Bacteria"/>
</dbReference>
<keyword evidence="1" id="KW-0805">Transcription regulation</keyword>
<dbReference type="SUPFAM" id="SSF47413">
    <property type="entry name" value="lambda repressor-like DNA-binding domains"/>
    <property type="match status" value="1"/>
</dbReference>
<keyword evidence="3" id="KW-0804">Transcription</keyword>
<organism evidence="6 7">
    <name type="scientific">Anaerococcus vaginalis ATCC 51170</name>
    <dbReference type="NCBI Taxonomy" id="655811"/>
    <lineage>
        <taxon>Bacteria</taxon>
        <taxon>Bacillati</taxon>
        <taxon>Bacillota</taxon>
        <taxon>Tissierellia</taxon>
        <taxon>Tissierellales</taxon>
        <taxon>Peptoniphilaceae</taxon>
        <taxon>Anaerococcus</taxon>
    </lineage>
</organism>
<name>C7HTV9_9FIRM</name>
<dbReference type="InterPro" id="IPR000843">
    <property type="entry name" value="HTH_LacI"/>
</dbReference>
<dbReference type="GO" id="GO:0003700">
    <property type="term" value="F:DNA-binding transcription factor activity"/>
    <property type="evidence" value="ECO:0007669"/>
    <property type="project" value="TreeGrafter"/>
</dbReference>
<evidence type="ECO:0000256" key="2">
    <source>
        <dbReference type="ARBA" id="ARBA00023125"/>
    </source>
</evidence>
<dbReference type="InterPro" id="IPR028082">
    <property type="entry name" value="Peripla_BP_I"/>
</dbReference>
<evidence type="ECO:0000256" key="1">
    <source>
        <dbReference type="ARBA" id="ARBA00023015"/>
    </source>
</evidence>
<dbReference type="GO" id="GO:0000976">
    <property type="term" value="F:transcription cis-regulatory region binding"/>
    <property type="evidence" value="ECO:0007669"/>
    <property type="project" value="TreeGrafter"/>
</dbReference>
<dbReference type="PROSITE" id="PS50932">
    <property type="entry name" value="HTH_LACI_2"/>
    <property type="match status" value="1"/>
</dbReference>
<sequence length="340" mass="38547">MKGAYMAQPTIKDVAKLAGVSISTVSRVMNDSKPVSPEARKKVLDAINKLDFKPNELARSLVMKKSNLIGVIVEDIGIEYMAQLIRGVEEIGHLYKYDIILSSTYGDDNSLENAIDFLSTKQVEGIVVISEDISAEILVKLRDNKIPFLLLDKFHDFKKINTVKIDYEKEEYELTKYLYEQGHENIAYVTLKEHNYLTDIKIKGYEKFVNENNLKSIIIEADGKNSDDGYNIGEEVISQAKSENVSAISFYNDQTAVGFISYCYDNNIKIPEDYSVAGFGNFEISRVYRPKLTTVSIPNYDIGAIGIRALIKRIRGEEDILENDWVLDAQLIERDSTKKH</sequence>
<evidence type="ECO:0000259" key="5">
    <source>
        <dbReference type="PROSITE" id="PS50943"/>
    </source>
</evidence>
<keyword evidence="7" id="KW-1185">Reference proteome</keyword>
<dbReference type="SMART" id="SM00354">
    <property type="entry name" value="HTH_LACI"/>
    <property type="match status" value="1"/>
</dbReference>
<dbReference type="PROSITE" id="PS00356">
    <property type="entry name" value="HTH_LACI_1"/>
    <property type="match status" value="1"/>
</dbReference>
<dbReference type="SUPFAM" id="SSF53822">
    <property type="entry name" value="Periplasmic binding protein-like I"/>
    <property type="match status" value="1"/>
</dbReference>
<accession>C7HTV9</accession>
<dbReference type="PROSITE" id="PS50943">
    <property type="entry name" value="HTH_CROC1"/>
    <property type="match status" value="1"/>
</dbReference>
<feature type="domain" description="HTH lacI-type" evidence="4">
    <location>
        <begin position="9"/>
        <end position="63"/>
    </location>
</feature>
<dbReference type="HOGENOM" id="CLU_037628_6_0_9"/>
<evidence type="ECO:0000313" key="6">
    <source>
        <dbReference type="EMBL" id="EEU12739.1"/>
    </source>
</evidence>
<dbReference type="Pfam" id="PF13377">
    <property type="entry name" value="Peripla_BP_3"/>
    <property type="match status" value="1"/>
</dbReference>
<keyword evidence="2" id="KW-0238">DNA-binding</keyword>
<dbReference type="PANTHER" id="PTHR30146:SF150">
    <property type="entry name" value="ARABINOSE METABOLISM TRANSCRIPTIONAL REPRESSOR"/>
    <property type="match status" value="1"/>
</dbReference>
<comment type="caution">
    <text evidence="6">The sequence shown here is derived from an EMBL/GenBank/DDBJ whole genome shotgun (WGS) entry which is preliminary data.</text>
</comment>
<dbReference type="AlphaFoldDB" id="C7HTV9"/>
<proteinExistence type="predicted"/>
<evidence type="ECO:0000313" key="7">
    <source>
        <dbReference type="Proteomes" id="UP000003821"/>
    </source>
</evidence>
<dbReference type="Pfam" id="PF00356">
    <property type="entry name" value="LacI"/>
    <property type="match status" value="1"/>
</dbReference>
<dbReference type="PANTHER" id="PTHR30146">
    <property type="entry name" value="LACI-RELATED TRANSCRIPTIONAL REPRESSOR"/>
    <property type="match status" value="1"/>
</dbReference>
<dbReference type="Gene3D" id="3.40.50.2300">
    <property type="match status" value="2"/>
</dbReference>
<dbReference type="Gene3D" id="1.10.260.40">
    <property type="entry name" value="lambda repressor-like DNA-binding domains"/>
    <property type="match status" value="1"/>
</dbReference>
<dbReference type="InterPro" id="IPR001387">
    <property type="entry name" value="Cro/C1-type_HTH"/>
</dbReference>